<evidence type="ECO:0008006" key="3">
    <source>
        <dbReference type="Google" id="ProtNLM"/>
    </source>
</evidence>
<dbReference type="InterPro" id="IPR025488">
    <property type="entry name" value="DUF4380"/>
</dbReference>
<dbReference type="EMBL" id="JACHLY010000001">
    <property type="protein sequence ID" value="MBB5996981.1"/>
    <property type="molecule type" value="Genomic_DNA"/>
</dbReference>
<evidence type="ECO:0000313" key="1">
    <source>
        <dbReference type="EMBL" id="MBB5996981.1"/>
    </source>
</evidence>
<reference evidence="1 2" key="1">
    <citation type="submission" date="2020-08" db="EMBL/GenBank/DDBJ databases">
        <title>Sequencing the genomes of 1000 actinobacteria strains.</title>
        <authorList>
            <person name="Klenk H.-P."/>
        </authorList>
    </citation>
    <scope>NUCLEOTIDE SEQUENCE [LARGE SCALE GENOMIC DNA]</scope>
    <source>
        <strain evidence="1 2">DSM 44593</strain>
    </source>
</reference>
<organism evidence="1 2">
    <name type="scientific">Streptomonospora salina</name>
    <dbReference type="NCBI Taxonomy" id="104205"/>
    <lineage>
        <taxon>Bacteria</taxon>
        <taxon>Bacillati</taxon>
        <taxon>Actinomycetota</taxon>
        <taxon>Actinomycetes</taxon>
        <taxon>Streptosporangiales</taxon>
        <taxon>Nocardiopsidaceae</taxon>
        <taxon>Streptomonospora</taxon>
    </lineage>
</organism>
<protein>
    <recommendedName>
        <fullName evidence="3">DUF4380 domain-containing protein</fullName>
    </recommendedName>
</protein>
<name>A0A841EC17_9ACTN</name>
<gene>
    <name evidence="1" type="ORF">HNR25_000732</name>
</gene>
<dbReference type="Pfam" id="PF14315">
    <property type="entry name" value="DUF4380"/>
    <property type="match status" value="1"/>
</dbReference>
<accession>A0A841EC17</accession>
<dbReference type="Proteomes" id="UP000578077">
    <property type="component" value="Unassembled WGS sequence"/>
</dbReference>
<dbReference type="AlphaFoldDB" id="A0A841EC17"/>
<evidence type="ECO:0000313" key="2">
    <source>
        <dbReference type="Proteomes" id="UP000578077"/>
    </source>
</evidence>
<dbReference type="RefSeq" id="WP_184633315.1">
    <property type="nucleotide sequence ID" value="NZ_BAABKT010000003.1"/>
</dbReference>
<sequence length="323" mass="33464">MSAPVRSTREGAGPHERIALDNGVLRLTAAPGLGGRVLSLRTAGGAEFLYRNPRLLDEDLQVREGVRLGPTEGPMSAWNNVGGDKTWPAPQGWDGPGEWAGPPDPVLDSGAYAARTETTADGSAVLTMTSGDDPRTGLRLSRRVTMAPEASGYRLDLGAVNTSGTPRTWALWNVTQLDGGGGPPDGSGGVYVGVRGGDAPPAVPLVTGDADPRVVDHAPGVVRVPAQDVVGKVGFPTAAGWISHVGPAGTLTQTFAAVEGRYPDHGSRAEVWLEYPLERPLEHLGGLRPVDRVVECEVLGPLTELAPGDAASLTVDVALAAHA</sequence>
<keyword evidence="2" id="KW-1185">Reference proteome</keyword>
<proteinExistence type="predicted"/>
<comment type="caution">
    <text evidence="1">The sequence shown here is derived from an EMBL/GenBank/DDBJ whole genome shotgun (WGS) entry which is preliminary data.</text>
</comment>